<name>A0ABU8TR47_9HYPH</name>
<proteinExistence type="predicted"/>
<dbReference type="RefSeq" id="WP_340277327.1">
    <property type="nucleotide sequence ID" value="NZ_JBAKIA010000023.1"/>
</dbReference>
<keyword evidence="3" id="KW-1185">Reference proteome</keyword>
<sequence>MKKFILAACAALALTACQTTSPYSTDNKPQIVTTKTVSEAKSAAKAIFTRPTLAFRVVRETPNTLLLRKSLPANVNDTNPLKDRTKGRPDAVIKLVFTPDNGATRVTGDNWIVLNPGHPNKDTYNLLDTPDGSRLKNKMYEIR</sequence>
<reference evidence="2 3" key="1">
    <citation type="submission" date="2024-02" db="EMBL/GenBank/DDBJ databases">
        <title>Roseibium algae sp. nov., isolated from marine alga (Grateloupia sp.), showing potential in myo-inositol conversion.</title>
        <authorList>
            <person name="Wang Y."/>
        </authorList>
    </citation>
    <scope>NUCLEOTIDE SEQUENCE [LARGE SCALE GENOMIC DNA]</scope>
    <source>
        <strain evidence="2 3">H3510</strain>
    </source>
</reference>
<protein>
    <submittedName>
        <fullName evidence="2">Lipoprotein</fullName>
    </submittedName>
</protein>
<keyword evidence="2" id="KW-0449">Lipoprotein</keyword>
<evidence type="ECO:0000313" key="2">
    <source>
        <dbReference type="EMBL" id="MEJ8476647.1"/>
    </source>
</evidence>
<evidence type="ECO:0000313" key="3">
    <source>
        <dbReference type="Proteomes" id="UP001385499"/>
    </source>
</evidence>
<gene>
    <name evidence="2" type="ORF">V6575_21385</name>
</gene>
<organism evidence="2 3">
    <name type="scientific">Roseibium algae</name>
    <dbReference type="NCBI Taxonomy" id="3123038"/>
    <lineage>
        <taxon>Bacteria</taxon>
        <taxon>Pseudomonadati</taxon>
        <taxon>Pseudomonadota</taxon>
        <taxon>Alphaproteobacteria</taxon>
        <taxon>Hyphomicrobiales</taxon>
        <taxon>Stappiaceae</taxon>
        <taxon>Roseibium</taxon>
    </lineage>
</organism>
<feature type="signal peptide" evidence="1">
    <location>
        <begin position="1"/>
        <end position="21"/>
    </location>
</feature>
<evidence type="ECO:0000256" key="1">
    <source>
        <dbReference type="SAM" id="SignalP"/>
    </source>
</evidence>
<accession>A0ABU8TR47</accession>
<dbReference type="EMBL" id="JBAKIA010000023">
    <property type="protein sequence ID" value="MEJ8476647.1"/>
    <property type="molecule type" value="Genomic_DNA"/>
</dbReference>
<dbReference type="PROSITE" id="PS51257">
    <property type="entry name" value="PROKAR_LIPOPROTEIN"/>
    <property type="match status" value="1"/>
</dbReference>
<keyword evidence="1" id="KW-0732">Signal</keyword>
<dbReference type="Proteomes" id="UP001385499">
    <property type="component" value="Unassembled WGS sequence"/>
</dbReference>
<comment type="caution">
    <text evidence="2">The sequence shown here is derived from an EMBL/GenBank/DDBJ whole genome shotgun (WGS) entry which is preliminary data.</text>
</comment>
<feature type="chain" id="PRO_5045845402" evidence="1">
    <location>
        <begin position="22"/>
        <end position="143"/>
    </location>
</feature>